<evidence type="ECO:0000256" key="1">
    <source>
        <dbReference type="PIRNR" id="PIRNR028141"/>
    </source>
</evidence>
<dbReference type="RefSeq" id="WP_193001716.1">
    <property type="nucleotide sequence ID" value="NZ_CP040449.1"/>
</dbReference>
<sequence length="131" mass="15369">MSERRRFSRVLYSTKIHMSQGNHHWHSELIDVSLQGALVRRPPDWQHGETLDYHLSFHLAGSDITIHMEAELSHLDEEKLGFYCHHIDIDSATHLKRIIELNIGDETLLHRELEQLLQEHIQHSKNPPTMS</sequence>
<keyword evidence="1" id="KW-0973">c-di-GMP</keyword>
<name>A0A5J6X0X2_9GAMM</name>
<gene>
    <name evidence="3" type="ORF">FE240_13760</name>
</gene>
<dbReference type="Proteomes" id="UP000594034">
    <property type="component" value="Chromosome"/>
</dbReference>
<dbReference type="EMBL" id="CP040449">
    <property type="protein sequence ID" value="QFI55663.1"/>
    <property type="molecule type" value="Genomic_DNA"/>
</dbReference>
<proteinExistence type="predicted"/>
<comment type="function">
    <text evidence="1">Binds the second messenger bis-(3'-5') cyclic dimeric guanosine monophosphate (c-di-GMP). Can bind two c-di-GMP molecules per monomer. May play a role in bacterial second-messenger regulated processes. Binding to c-di-GMP induces a conformational change of the C- and N-termini resulting in the exposure of a highly negative surface on one side of the protein to a possible effector protein.</text>
</comment>
<dbReference type="InterPro" id="IPR009875">
    <property type="entry name" value="PilZ_domain"/>
</dbReference>
<evidence type="ECO:0000313" key="3">
    <source>
        <dbReference type="EMBL" id="QFI55663.1"/>
    </source>
</evidence>
<reference evidence="3 4" key="1">
    <citation type="submission" date="2019-05" db="EMBL/GenBank/DDBJ databases">
        <title>OXA-830, a novel chromosomally encoded expanded-spectrum class D beta-lactamase in Aeromonas simiae.</title>
        <authorList>
            <person name="Zhou W."/>
            <person name="Chen Q."/>
        </authorList>
    </citation>
    <scope>NUCLEOTIDE SEQUENCE [LARGE SCALE GENOMIC DNA]</scope>
    <source>
        <strain evidence="3 4">A6</strain>
    </source>
</reference>
<keyword evidence="4" id="KW-1185">Reference proteome</keyword>
<dbReference type="SUPFAM" id="SSF141371">
    <property type="entry name" value="PilZ domain-like"/>
    <property type="match status" value="1"/>
</dbReference>
<dbReference type="InterPro" id="IPR027021">
    <property type="entry name" value="C-di-GMP_BP_PA4608"/>
</dbReference>
<protein>
    <recommendedName>
        <fullName evidence="1">Cyclic diguanosine monophosphate-binding protein</fullName>
        <shortName evidence="1">c-di-GMP-binding protein</shortName>
    </recommendedName>
    <alternativeName>
        <fullName evidence="1">Pilz domain-containing protein</fullName>
    </alternativeName>
</protein>
<organism evidence="3 4">
    <name type="scientific">Aeromonas simiae</name>
    <dbReference type="NCBI Taxonomy" id="218936"/>
    <lineage>
        <taxon>Bacteria</taxon>
        <taxon>Pseudomonadati</taxon>
        <taxon>Pseudomonadota</taxon>
        <taxon>Gammaproteobacteria</taxon>
        <taxon>Aeromonadales</taxon>
        <taxon>Aeromonadaceae</taxon>
        <taxon>Aeromonas</taxon>
    </lineage>
</organism>
<dbReference type="AlphaFoldDB" id="A0A5J6X0X2"/>
<evidence type="ECO:0000313" key="4">
    <source>
        <dbReference type="Proteomes" id="UP000594034"/>
    </source>
</evidence>
<keyword evidence="1" id="KW-0547">Nucleotide-binding</keyword>
<dbReference type="Gene3D" id="2.40.10.220">
    <property type="entry name" value="predicted glycosyltransferase like domains"/>
    <property type="match status" value="1"/>
</dbReference>
<dbReference type="PIRSF" id="PIRSF028141">
    <property type="entry name" value="C-di-GMP_BP_PA4608"/>
    <property type="match status" value="1"/>
</dbReference>
<dbReference type="Pfam" id="PF07238">
    <property type="entry name" value="PilZ"/>
    <property type="match status" value="1"/>
</dbReference>
<dbReference type="GO" id="GO:0035438">
    <property type="term" value="F:cyclic-di-GMP binding"/>
    <property type="evidence" value="ECO:0007669"/>
    <property type="project" value="InterPro"/>
</dbReference>
<dbReference type="KEGG" id="asim:FE240_13760"/>
<accession>A0A5J6X0X2</accession>
<evidence type="ECO:0000259" key="2">
    <source>
        <dbReference type="Pfam" id="PF07238"/>
    </source>
</evidence>
<feature type="domain" description="PilZ" evidence="2">
    <location>
        <begin position="3"/>
        <end position="100"/>
    </location>
</feature>
<comment type="subunit">
    <text evidence="1">Monomer in both c-di-GMP-bound and free forms.</text>
</comment>